<organism evidence="1">
    <name type="scientific">hydrothermal vent metagenome</name>
    <dbReference type="NCBI Taxonomy" id="652676"/>
    <lineage>
        <taxon>unclassified sequences</taxon>
        <taxon>metagenomes</taxon>
        <taxon>ecological metagenomes</taxon>
    </lineage>
</organism>
<sequence>MRDLQAFMQYAGFIKLMKIPLPTMYHVKTILNREI</sequence>
<evidence type="ECO:0000313" key="1">
    <source>
        <dbReference type="EMBL" id="VAW79162.1"/>
    </source>
</evidence>
<dbReference type="EMBL" id="UOFN01000107">
    <property type="protein sequence ID" value="VAW79162.1"/>
    <property type="molecule type" value="Genomic_DNA"/>
</dbReference>
<dbReference type="AlphaFoldDB" id="A0A3B0YV00"/>
<protein>
    <submittedName>
        <fullName evidence="1">Uncharacterized protein</fullName>
    </submittedName>
</protein>
<accession>A0A3B0YV00</accession>
<gene>
    <name evidence="1" type="ORF">MNBD_GAMMA15-202</name>
</gene>
<name>A0A3B0YV00_9ZZZZ</name>
<proteinExistence type="predicted"/>
<reference evidence="1" key="1">
    <citation type="submission" date="2018-06" db="EMBL/GenBank/DDBJ databases">
        <authorList>
            <person name="Zhirakovskaya E."/>
        </authorList>
    </citation>
    <scope>NUCLEOTIDE SEQUENCE</scope>
</reference>